<evidence type="ECO:0000256" key="2">
    <source>
        <dbReference type="SAM" id="SignalP"/>
    </source>
</evidence>
<feature type="chain" id="PRO_5040179343" evidence="2">
    <location>
        <begin position="25"/>
        <end position="571"/>
    </location>
</feature>
<accession>A0A9N8DDA0</accession>
<dbReference type="Proteomes" id="UP001153069">
    <property type="component" value="Unassembled WGS sequence"/>
</dbReference>
<proteinExistence type="predicted"/>
<evidence type="ECO:0000313" key="3">
    <source>
        <dbReference type="EMBL" id="CAB9497554.1"/>
    </source>
</evidence>
<organism evidence="3 4">
    <name type="scientific">Seminavis robusta</name>
    <dbReference type="NCBI Taxonomy" id="568900"/>
    <lineage>
        <taxon>Eukaryota</taxon>
        <taxon>Sar</taxon>
        <taxon>Stramenopiles</taxon>
        <taxon>Ochrophyta</taxon>
        <taxon>Bacillariophyta</taxon>
        <taxon>Bacillariophyceae</taxon>
        <taxon>Bacillariophycidae</taxon>
        <taxon>Naviculales</taxon>
        <taxon>Naviculaceae</taxon>
        <taxon>Seminavis</taxon>
    </lineage>
</organism>
<evidence type="ECO:0000256" key="1">
    <source>
        <dbReference type="SAM" id="MobiDB-lite"/>
    </source>
</evidence>
<comment type="caution">
    <text evidence="3">The sequence shown here is derived from an EMBL/GenBank/DDBJ whole genome shotgun (WGS) entry which is preliminary data.</text>
</comment>
<dbReference type="AlphaFoldDB" id="A0A9N8DDA0"/>
<reference evidence="3" key="1">
    <citation type="submission" date="2020-06" db="EMBL/GenBank/DDBJ databases">
        <authorList>
            <consortium name="Plant Systems Biology data submission"/>
        </authorList>
    </citation>
    <scope>NUCLEOTIDE SEQUENCE</scope>
    <source>
        <strain evidence="3">D6</strain>
    </source>
</reference>
<dbReference type="EMBL" id="CAICTM010000021">
    <property type="protein sequence ID" value="CAB9497554.1"/>
    <property type="molecule type" value="Genomic_DNA"/>
</dbReference>
<feature type="signal peptide" evidence="2">
    <location>
        <begin position="1"/>
        <end position="24"/>
    </location>
</feature>
<evidence type="ECO:0000313" key="4">
    <source>
        <dbReference type="Proteomes" id="UP001153069"/>
    </source>
</evidence>
<name>A0A9N8DDA0_9STRA</name>
<keyword evidence="4" id="KW-1185">Reference proteome</keyword>
<feature type="region of interest" description="Disordered" evidence="1">
    <location>
        <begin position="396"/>
        <end position="424"/>
    </location>
</feature>
<protein>
    <submittedName>
        <fullName evidence="3">Uncharacterized protein</fullName>
    </submittedName>
</protein>
<sequence length="571" mass="63053">MFWIIVHVLPVLLTLLLSIAAATALIKQPPADPGCLISLVFADRDRNEWLNRDSEFVAFVERMTNAQYYGDFDSLPQAFQRFYDKYANHGGEINIAGSIPGRPATGDQQDFLDAFCAEAMLLADGLTLAPTVAPSSYQLAPTEWRPLGGPLAIVEQEDVAPYREGIRILSMDATATRLAVSQTGDRIEIYERNDVTTSINGNNTIRTLEQPAVWNLTASVTGHPVDDRMEFVDFCLSSDGTTLICATVQQPSQNQVLVFSLSNHGEWEEVFRTPHPFFNRTTTNPDEKYPPREVVAFATGLTSTVVVSKDGSRLAFPVRISQWNGHEWDLTEENGVRVYEWNGTDYHLMGDTLVIGNPRPVVASLEMDDSGSIIHACGQRFEYNSDMQQWILTEKNVPPDSVLSPDGSRVAQRSERHPSEPGGVLIYQHNNNQTTGSPATWTLIAEIEAPYPEQQHYDYDDHALVFASSMDWSVDGTTLIIGAPNDERRPHDAHIASGSVYVFDAVACDDSINGDCAFVQAGDIPRVGTKNGRHVAIAADGNTILHTAELESGWRVMTYERGATSSSNTER</sequence>
<gene>
    <name evidence="3" type="ORF">SEMRO_21_G015000.1</name>
</gene>
<dbReference type="OrthoDB" id="57462at2759"/>
<dbReference type="SUPFAM" id="SSF82171">
    <property type="entry name" value="DPP6 N-terminal domain-like"/>
    <property type="match status" value="1"/>
</dbReference>
<keyword evidence="2" id="KW-0732">Signal</keyword>